<accession>A0AAX3SZY8</accession>
<evidence type="ECO:0000313" key="1">
    <source>
        <dbReference type="EMBL" id="WFG96917.1"/>
    </source>
</evidence>
<keyword evidence="2" id="KW-1185">Reference proteome</keyword>
<name>A0AAX3SZY8_SPICI</name>
<reference evidence="1 2" key="1">
    <citation type="submission" date="2022-04" db="EMBL/GenBank/DDBJ databases">
        <title>Whole genome of Spiroplasma citri.</title>
        <authorList>
            <person name="Khanchezar A."/>
            <person name="Izadpanah K."/>
            <person name="Taghavi M."/>
            <person name="Ghorbani A."/>
            <person name="Beven L."/>
        </authorList>
    </citation>
    <scope>NUCLEOTIDE SEQUENCE [LARGE SCALE GENOMIC DNA]</scope>
    <source>
        <strain evidence="1 2">D4</strain>
    </source>
</reference>
<gene>
    <name evidence="1" type="ORF">M0C40_02570</name>
</gene>
<sequence length="85" mass="9913">MKHIVDNKKKICSNNKRRIKLTKRLECKEMGTYINIMGTYREITCDCGKKCNKINDLDPDCKICDSCEECCTCNKKEELVLQSEE</sequence>
<proteinExistence type="predicted"/>
<protein>
    <submittedName>
        <fullName evidence="1">Uncharacterized protein</fullName>
    </submittedName>
</protein>
<organism evidence="1 2">
    <name type="scientific">Spiroplasma citri</name>
    <dbReference type="NCBI Taxonomy" id="2133"/>
    <lineage>
        <taxon>Bacteria</taxon>
        <taxon>Bacillati</taxon>
        <taxon>Mycoplasmatota</taxon>
        <taxon>Mollicutes</taxon>
        <taxon>Entomoplasmatales</taxon>
        <taxon>Spiroplasmataceae</taxon>
        <taxon>Spiroplasma</taxon>
    </lineage>
</organism>
<evidence type="ECO:0000313" key="2">
    <source>
        <dbReference type="Proteomes" id="UP001214629"/>
    </source>
</evidence>
<dbReference type="AlphaFoldDB" id="A0AAX3SZY8"/>
<dbReference type="EMBL" id="CP096246">
    <property type="protein sequence ID" value="WFG96917.1"/>
    <property type="molecule type" value="Genomic_DNA"/>
</dbReference>
<dbReference type="RefSeq" id="WP_277939130.1">
    <property type="nucleotide sequence ID" value="NZ_CP096246.1"/>
</dbReference>
<dbReference type="Proteomes" id="UP001214629">
    <property type="component" value="Chromosome"/>
</dbReference>